<reference evidence="2" key="1">
    <citation type="journal article" date="2021" name="bioRxiv">
        <title>Whole Genome Assembly and Annotation of Northern Wild Rice, Zizania palustris L., Supports a Whole Genome Duplication in the Zizania Genus.</title>
        <authorList>
            <person name="Haas M."/>
            <person name="Kono T."/>
            <person name="Macchietto M."/>
            <person name="Millas R."/>
            <person name="McGilp L."/>
            <person name="Shao M."/>
            <person name="Duquette J."/>
            <person name="Hirsch C.N."/>
            <person name="Kimball J."/>
        </authorList>
    </citation>
    <scope>NUCLEOTIDE SEQUENCE</scope>
    <source>
        <tissue evidence="2">Fresh leaf tissue</tissue>
    </source>
</reference>
<protein>
    <submittedName>
        <fullName evidence="2">Uncharacterized protein</fullName>
    </submittedName>
</protein>
<reference evidence="2" key="2">
    <citation type="submission" date="2021-02" db="EMBL/GenBank/DDBJ databases">
        <authorList>
            <person name="Kimball J.A."/>
            <person name="Haas M.W."/>
            <person name="Macchietto M."/>
            <person name="Kono T."/>
            <person name="Duquette J."/>
            <person name="Shao M."/>
        </authorList>
    </citation>
    <scope>NUCLEOTIDE SEQUENCE</scope>
    <source>
        <tissue evidence="2">Fresh leaf tissue</tissue>
    </source>
</reference>
<dbReference type="EMBL" id="JAAALK010000080">
    <property type="protein sequence ID" value="KAG8092433.1"/>
    <property type="molecule type" value="Genomic_DNA"/>
</dbReference>
<accession>A0A8J5WNP6</accession>
<feature type="region of interest" description="Disordered" evidence="1">
    <location>
        <begin position="37"/>
        <end position="57"/>
    </location>
</feature>
<name>A0A8J5WNP6_ZIZPA</name>
<evidence type="ECO:0000313" key="2">
    <source>
        <dbReference type="EMBL" id="KAG8092433.1"/>
    </source>
</evidence>
<sequence>MKPTASRFVRHEPGLHLRRTMMIGRLTLRCSVEKRGKTWPKQRPIRGIIPSSSAPATATATMDPATLVLRVPRI</sequence>
<proteinExistence type="predicted"/>
<keyword evidence="3" id="KW-1185">Reference proteome</keyword>
<gene>
    <name evidence="2" type="ORF">GUJ93_ZPchr0012g20490</name>
</gene>
<evidence type="ECO:0000256" key="1">
    <source>
        <dbReference type="SAM" id="MobiDB-lite"/>
    </source>
</evidence>
<dbReference type="Proteomes" id="UP000729402">
    <property type="component" value="Unassembled WGS sequence"/>
</dbReference>
<organism evidence="2 3">
    <name type="scientific">Zizania palustris</name>
    <name type="common">Northern wild rice</name>
    <dbReference type="NCBI Taxonomy" id="103762"/>
    <lineage>
        <taxon>Eukaryota</taxon>
        <taxon>Viridiplantae</taxon>
        <taxon>Streptophyta</taxon>
        <taxon>Embryophyta</taxon>
        <taxon>Tracheophyta</taxon>
        <taxon>Spermatophyta</taxon>
        <taxon>Magnoliopsida</taxon>
        <taxon>Liliopsida</taxon>
        <taxon>Poales</taxon>
        <taxon>Poaceae</taxon>
        <taxon>BOP clade</taxon>
        <taxon>Oryzoideae</taxon>
        <taxon>Oryzeae</taxon>
        <taxon>Zizaniinae</taxon>
        <taxon>Zizania</taxon>
    </lineage>
</organism>
<dbReference type="AlphaFoldDB" id="A0A8J5WNP6"/>
<evidence type="ECO:0000313" key="3">
    <source>
        <dbReference type="Proteomes" id="UP000729402"/>
    </source>
</evidence>
<comment type="caution">
    <text evidence="2">The sequence shown here is derived from an EMBL/GenBank/DDBJ whole genome shotgun (WGS) entry which is preliminary data.</text>
</comment>